<keyword evidence="3" id="KW-1185">Reference proteome</keyword>
<dbReference type="Pfam" id="PF08603">
    <property type="entry name" value="CAP_C"/>
    <property type="match status" value="1"/>
</dbReference>
<dbReference type="Gene3D" id="2.160.20.70">
    <property type="match status" value="1"/>
</dbReference>
<dbReference type="InterPro" id="IPR016098">
    <property type="entry name" value="CAP/MinC_C"/>
</dbReference>
<dbReference type="GO" id="GO:0003779">
    <property type="term" value="F:actin binding"/>
    <property type="evidence" value="ECO:0007669"/>
    <property type="project" value="InterPro"/>
</dbReference>
<dbReference type="SUPFAM" id="SSF69340">
    <property type="entry name" value="C-terminal domain of adenylylcyclase associated protein"/>
    <property type="match status" value="1"/>
</dbReference>
<dbReference type="AlphaFoldDB" id="A0AAE0FP82"/>
<comment type="caution">
    <text evidence="2">The sequence shown here is derived from an EMBL/GenBank/DDBJ whole genome shotgun (WGS) entry which is preliminary data.</text>
</comment>
<dbReference type="InterPro" id="IPR013912">
    <property type="entry name" value="Adenylate_cyclase-assoc_CAP_C"/>
</dbReference>
<dbReference type="GO" id="GO:0007010">
    <property type="term" value="P:cytoskeleton organization"/>
    <property type="evidence" value="ECO:0007669"/>
    <property type="project" value="InterPro"/>
</dbReference>
<gene>
    <name evidence="2" type="ORF">CYMTET_27908</name>
</gene>
<sequence length="441" mass="48052">MLGKINIQIFEDLKDGEYEVKVNEAHRPIFVSGCSKATLLVRGKGAKMVVNDCNDIELVMECALFAGTLEFVRCSHVNVRLVTTVPTVTVDISEGVELSDNFTHLYTNRCKQVTVRQSSDEAVFKVLETEEQDSADVQFFTCHEGGRLVCERAIREGAGYPTTAKKKAEADARDEIFLKRVMETFGASSTSAPTNVLDQIPEQGPTEQAVEFAPMHLSGLWIGEAIPDEEFQHCVPTNPIKWSLTLSPSQGEVSAFGAGYFDDAADVPGQPVLFYLLQGTCCANTNELLLRKTYQSDQVSGEMYVDYKGKLSLGSDGQYVLKGSWCNTAEGTKGAFACRLEEPPRAAEPVLQTHLSGLWMGEAVPDEGLQHFIPTNPIKWSLALSPSSQVTFSAAPPPIRSRKSLALSPSSQASWLVSPLRDASLLARPPSPLVLLCALAT</sequence>
<organism evidence="2 3">
    <name type="scientific">Cymbomonas tetramitiformis</name>
    <dbReference type="NCBI Taxonomy" id="36881"/>
    <lineage>
        <taxon>Eukaryota</taxon>
        <taxon>Viridiplantae</taxon>
        <taxon>Chlorophyta</taxon>
        <taxon>Pyramimonadophyceae</taxon>
        <taxon>Pyramimonadales</taxon>
        <taxon>Pyramimonadaceae</taxon>
        <taxon>Cymbomonas</taxon>
    </lineage>
</organism>
<evidence type="ECO:0000313" key="3">
    <source>
        <dbReference type="Proteomes" id="UP001190700"/>
    </source>
</evidence>
<reference evidence="2 3" key="1">
    <citation type="journal article" date="2015" name="Genome Biol. Evol.">
        <title>Comparative Genomics of a Bacterivorous Green Alga Reveals Evolutionary Causalities and Consequences of Phago-Mixotrophic Mode of Nutrition.</title>
        <authorList>
            <person name="Burns J.A."/>
            <person name="Paasch A."/>
            <person name="Narechania A."/>
            <person name="Kim E."/>
        </authorList>
    </citation>
    <scope>NUCLEOTIDE SEQUENCE [LARGE SCALE GENOMIC DNA]</scope>
    <source>
        <strain evidence="2 3">PLY_AMNH</strain>
    </source>
</reference>
<protein>
    <recommendedName>
        <fullName evidence="1">Adenylate cyclase-associated CAP C-terminal domain-containing protein</fullName>
    </recommendedName>
</protein>
<proteinExistence type="predicted"/>
<dbReference type="Proteomes" id="UP001190700">
    <property type="component" value="Unassembled WGS sequence"/>
</dbReference>
<dbReference type="EMBL" id="LGRX02015585">
    <property type="protein sequence ID" value="KAK3263277.1"/>
    <property type="molecule type" value="Genomic_DNA"/>
</dbReference>
<feature type="domain" description="Adenylate cyclase-associated CAP C-terminal" evidence="1">
    <location>
        <begin position="7"/>
        <end position="118"/>
    </location>
</feature>
<evidence type="ECO:0000259" key="1">
    <source>
        <dbReference type="Pfam" id="PF08603"/>
    </source>
</evidence>
<accession>A0AAE0FP82</accession>
<dbReference type="InterPro" id="IPR036223">
    <property type="entry name" value="CAP_C_sf"/>
</dbReference>
<evidence type="ECO:0000313" key="2">
    <source>
        <dbReference type="EMBL" id="KAK3263277.1"/>
    </source>
</evidence>
<name>A0AAE0FP82_9CHLO</name>